<dbReference type="PANTHER" id="PTHR30349:SF90">
    <property type="entry name" value="TYROSINE RECOMBINASE XERD"/>
    <property type="match status" value="1"/>
</dbReference>
<dbReference type="Gene3D" id="1.10.150.130">
    <property type="match status" value="2"/>
</dbReference>
<dbReference type="InterPro" id="IPR013762">
    <property type="entry name" value="Integrase-like_cat_sf"/>
</dbReference>
<dbReference type="InterPro" id="IPR002104">
    <property type="entry name" value="Integrase_catalytic"/>
</dbReference>
<dbReference type="PROSITE" id="PS51898">
    <property type="entry name" value="TYR_RECOMBINASE"/>
    <property type="match status" value="1"/>
</dbReference>
<dbReference type="GO" id="GO:0003677">
    <property type="term" value="F:DNA binding"/>
    <property type="evidence" value="ECO:0007669"/>
    <property type="project" value="UniProtKB-KW"/>
</dbReference>
<dbReference type="PATRIC" id="fig|69279.3.peg.3474"/>
<keyword evidence="2" id="KW-0238">DNA-binding</keyword>
<dbReference type="PANTHER" id="PTHR30349">
    <property type="entry name" value="PHAGE INTEGRASE-RELATED"/>
    <property type="match status" value="1"/>
</dbReference>
<dbReference type="HOGENOM" id="CLU_027562_23_3_5"/>
<accession>A0A011V5G2</accession>
<evidence type="ECO:0000259" key="4">
    <source>
        <dbReference type="PROSITE" id="PS51898"/>
    </source>
</evidence>
<protein>
    <submittedName>
        <fullName evidence="5">Integrase</fullName>
    </submittedName>
</protein>
<dbReference type="Proteomes" id="UP000019849">
    <property type="component" value="Unassembled WGS sequence"/>
</dbReference>
<dbReference type="GO" id="GO:0015074">
    <property type="term" value="P:DNA integration"/>
    <property type="evidence" value="ECO:0007669"/>
    <property type="project" value="UniProtKB-KW"/>
</dbReference>
<dbReference type="InterPro" id="IPR011010">
    <property type="entry name" value="DNA_brk_join_enz"/>
</dbReference>
<evidence type="ECO:0000313" key="6">
    <source>
        <dbReference type="Proteomes" id="UP000019849"/>
    </source>
</evidence>
<sequence>MNSPSNSPLGGHLEADDRTLVRTYCADNPRLSAGALSAARHFLKWARARKIPIRDLDASAVDRFLRHRCRCDRYSPTQLKCPVYAADTRRFLRYLEDSGVVMIADDVARLGQYLQAYAGKLSAARYSEVTYSMRLSQARHFAEWALQMRVPAHGIDDAIGDQFAHHDCRCGIKTKRGKRVEGSGTRDRRRGARAFVRFLREQSLIPPAAPDCVTACDPRLTEFSEWLRRERGVTSETVRRYVNEAGRWLDRLVAAQKDYDAAAIRSIVLDQGEERSRSSVRMTVTVLRSFLRFTIIQGECAPSLLHAVPPAVRRRLSTVPRTIPTAKIEEIIASCRTDTPVEIRDRAILLLLARLALRAGDIWQLRLSDIDWRASRLRLHGKDRRGVLMPLPQDAGDALLAYIENARPVVATDRVFLRTQAPFTPLRSAAEIAGIVSRVLNRGGFAGLPTGSHVFRHSLASAWLRGGADLDQIGVALRHTSRDTTSIYAKVDVEMLADVAQPWPGCAS</sequence>
<dbReference type="SUPFAM" id="SSF56349">
    <property type="entry name" value="DNA breaking-rejoining enzymes"/>
    <property type="match status" value="1"/>
</dbReference>
<dbReference type="RefSeq" id="WP_035029394.1">
    <property type="nucleotide sequence ID" value="NZ_KK073896.1"/>
</dbReference>
<dbReference type="Pfam" id="PF00589">
    <property type="entry name" value="Phage_integrase"/>
    <property type="match status" value="1"/>
</dbReference>
<dbReference type="InterPro" id="IPR010998">
    <property type="entry name" value="Integrase_recombinase_N"/>
</dbReference>
<proteinExistence type="predicted"/>
<dbReference type="EMBL" id="JENY01000024">
    <property type="protein sequence ID" value="EXL03690.1"/>
    <property type="molecule type" value="Genomic_DNA"/>
</dbReference>
<dbReference type="eggNOG" id="COG4974">
    <property type="taxonomic scope" value="Bacteria"/>
</dbReference>
<dbReference type="AlphaFoldDB" id="A0A011V5G2"/>
<dbReference type="STRING" id="69279.BG36_11920"/>
<dbReference type="GO" id="GO:0006310">
    <property type="term" value="P:DNA recombination"/>
    <property type="evidence" value="ECO:0007669"/>
    <property type="project" value="UniProtKB-KW"/>
</dbReference>
<feature type="domain" description="Tyr recombinase" evidence="4">
    <location>
        <begin position="318"/>
        <end position="501"/>
    </location>
</feature>
<keyword evidence="3" id="KW-0233">DNA recombination</keyword>
<organism evidence="5 6">
    <name type="scientific">Aquamicrobium defluvii</name>
    <dbReference type="NCBI Taxonomy" id="69279"/>
    <lineage>
        <taxon>Bacteria</taxon>
        <taxon>Pseudomonadati</taxon>
        <taxon>Pseudomonadota</taxon>
        <taxon>Alphaproteobacteria</taxon>
        <taxon>Hyphomicrobiales</taxon>
        <taxon>Phyllobacteriaceae</taxon>
        <taxon>Aquamicrobium</taxon>
    </lineage>
</organism>
<reference evidence="5 6" key="1">
    <citation type="submission" date="2014-02" db="EMBL/GenBank/DDBJ databases">
        <title>Aquamicrobium defluvii Genome sequencing.</title>
        <authorList>
            <person name="Wang X."/>
        </authorList>
    </citation>
    <scope>NUCLEOTIDE SEQUENCE [LARGE SCALE GENOMIC DNA]</scope>
    <source>
        <strain evidence="5 6">W13Z1</strain>
    </source>
</reference>
<evidence type="ECO:0000256" key="2">
    <source>
        <dbReference type="ARBA" id="ARBA00023125"/>
    </source>
</evidence>
<evidence type="ECO:0000256" key="1">
    <source>
        <dbReference type="ARBA" id="ARBA00022908"/>
    </source>
</evidence>
<keyword evidence="1" id="KW-0229">DNA integration</keyword>
<name>A0A011V5G2_9HYPH</name>
<evidence type="ECO:0000313" key="5">
    <source>
        <dbReference type="EMBL" id="EXL03690.1"/>
    </source>
</evidence>
<comment type="caution">
    <text evidence="5">The sequence shown here is derived from an EMBL/GenBank/DDBJ whole genome shotgun (WGS) entry which is preliminary data.</text>
</comment>
<dbReference type="InterPro" id="IPR050090">
    <property type="entry name" value="Tyrosine_recombinase_XerCD"/>
</dbReference>
<gene>
    <name evidence="5" type="ORF">BG36_11920</name>
</gene>
<evidence type="ECO:0000256" key="3">
    <source>
        <dbReference type="ARBA" id="ARBA00023172"/>
    </source>
</evidence>
<dbReference type="Gene3D" id="1.10.443.10">
    <property type="entry name" value="Intergrase catalytic core"/>
    <property type="match status" value="1"/>
</dbReference>